<evidence type="ECO:0000313" key="2">
    <source>
        <dbReference type="Proteomes" id="UP000708148"/>
    </source>
</evidence>
<comment type="caution">
    <text evidence="1">The sequence shown here is derived from an EMBL/GenBank/DDBJ whole genome shotgun (WGS) entry which is preliminary data.</text>
</comment>
<gene>
    <name evidence="1" type="ORF">OSTQU699_LOCUS3326</name>
</gene>
<dbReference type="Proteomes" id="UP000708148">
    <property type="component" value="Unassembled WGS sequence"/>
</dbReference>
<reference evidence="1" key="1">
    <citation type="submission" date="2020-12" db="EMBL/GenBank/DDBJ databases">
        <authorList>
            <person name="Iha C."/>
        </authorList>
    </citation>
    <scope>NUCLEOTIDE SEQUENCE</scope>
</reference>
<keyword evidence="2" id="KW-1185">Reference proteome</keyword>
<name>A0A8S1IV32_9CHLO</name>
<dbReference type="AlphaFoldDB" id="A0A8S1IV32"/>
<protein>
    <submittedName>
        <fullName evidence="1">Uncharacterized protein</fullName>
    </submittedName>
</protein>
<organism evidence="1 2">
    <name type="scientific">Ostreobium quekettii</name>
    <dbReference type="NCBI Taxonomy" id="121088"/>
    <lineage>
        <taxon>Eukaryota</taxon>
        <taxon>Viridiplantae</taxon>
        <taxon>Chlorophyta</taxon>
        <taxon>core chlorophytes</taxon>
        <taxon>Ulvophyceae</taxon>
        <taxon>TCBD clade</taxon>
        <taxon>Bryopsidales</taxon>
        <taxon>Ostreobineae</taxon>
        <taxon>Ostreobiaceae</taxon>
        <taxon>Ostreobium</taxon>
    </lineage>
</organism>
<dbReference type="EMBL" id="CAJHUC010000736">
    <property type="protein sequence ID" value="CAD7697965.1"/>
    <property type="molecule type" value="Genomic_DNA"/>
</dbReference>
<accession>A0A8S1IV32</accession>
<evidence type="ECO:0000313" key="1">
    <source>
        <dbReference type="EMBL" id="CAD7697965.1"/>
    </source>
</evidence>
<proteinExistence type="predicted"/>
<sequence length="119" mass="13711">MDEFWVNILVVGFYFRLQGRAACTVGWHFEWCLVSMVSQRVPVNNFAIVEGLRRRLVVPSEFIFCGGLHRAMCVQRAGQYCDSWSEEEVDFGVQPCTHCPAILSFGHIWEWATVLYTCV</sequence>